<keyword evidence="4" id="KW-1185">Reference proteome</keyword>
<gene>
    <name evidence="3" type="ORF">EV384_4918</name>
</gene>
<organism evidence="3 4">
    <name type="scientific">Micromonospora kangleipakensis</name>
    <dbReference type="NCBI Taxonomy" id="1077942"/>
    <lineage>
        <taxon>Bacteria</taxon>
        <taxon>Bacillati</taxon>
        <taxon>Actinomycetota</taxon>
        <taxon>Actinomycetes</taxon>
        <taxon>Micromonosporales</taxon>
        <taxon>Micromonosporaceae</taxon>
        <taxon>Micromonospora</taxon>
    </lineage>
</organism>
<proteinExistence type="predicted"/>
<dbReference type="AlphaFoldDB" id="A0A4Q8BFT4"/>
<protein>
    <recommendedName>
        <fullName evidence="5">Modulator of FtsH protease</fullName>
    </recommendedName>
</protein>
<feature type="transmembrane region" description="Helical" evidence="2">
    <location>
        <begin position="38"/>
        <end position="61"/>
    </location>
</feature>
<dbReference type="RefSeq" id="WP_130336830.1">
    <property type="nucleotide sequence ID" value="NZ_SHLD01000001.1"/>
</dbReference>
<feature type="transmembrane region" description="Helical" evidence="2">
    <location>
        <begin position="67"/>
        <end position="89"/>
    </location>
</feature>
<name>A0A4Q8BFT4_9ACTN</name>
<feature type="transmembrane region" description="Helical" evidence="2">
    <location>
        <begin position="6"/>
        <end position="26"/>
    </location>
</feature>
<keyword evidence="2" id="KW-0812">Transmembrane</keyword>
<sequence>MDVWTSFFSAMAGVSTALMTIAFLVFQLKSDAWRTNTLRHFIALFTLAEFATPLVISLVILMPSHPWRLASAVVGAGGLVMLVSYWIAYSRTDEPTPFDRLEFRLSAISLVCYVALTGAAALPEKTGVYLVGGLSVWFLVSGSIEAWQFLVPPPAAAPRANAVADDTGSNGFGHTSEMGSDGAASR</sequence>
<keyword evidence="2" id="KW-1133">Transmembrane helix</keyword>
<accession>A0A4Q8BFT4</accession>
<feature type="region of interest" description="Disordered" evidence="1">
    <location>
        <begin position="161"/>
        <end position="186"/>
    </location>
</feature>
<comment type="caution">
    <text evidence="3">The sequence shown here is derived from an EMBL/GenBank/DDBJ whole genome shotgun (WGS) entry which is preliminary data.</text>
</comment>
<feature type="transmembrane region" description="Helical" evidence="2">
    <location>
        <begin position="128"/>
        <end position="150"/>
    </location>
</feature>
<evidence type="ECO:0008006" key="5">
    <source>
        <dbReference type="Google" id="ProtNLM"/>
    </source>
</evidence>
<keyword evidence="2" id="KW-0472">Membrane</keyword>
<feature type="transmembrane region" description="Helical" evidence="2">
    <location>
        <begin position="101"/>
        <end position="122"/>
    </location>
</feature>
<dbReference type="OrthoDB" id="5193357at2"/>
<evidence type="ECO:0000313" key="3">
    <source>
        <dbReference type="EMBL" id="RZU76281.1"/>
    </source>
</evidence>
<dbReference type="Proteomes" id="UP000294114">
    <property type="component" value="Unassembled WGS sequence"/>
</dbReference>
<evidence type="ECO:0000313" key="4">
    <source>
        <dbReference type="Proteomes" id="UP000294114"/>
    </source>
</evidence>
<evidence type="ECO:0000256" key="2">
    <source>
        <dbReference type="SAM" id="Phobius"/>
    </source>
</evidence>
<evidence type="ECO:0000256" key="1">
    <source>
        <dbReference type="SAM" id="MobiDB-lite"/>
    </source>
</evidence>
<reference evidence="3 4" key="1">
    <citation type="submission" date="2019-02" db="EMBL/GenBank/DDBJ databases">
        <title>Sequencing the genomes of 1000 actinobacteria strains.</title>
        <authorList>
            <person name="Klenk H.-P."/>
        </authorList>
    </citation>
    <scope>NUCLEOTIDE SEQUENCE [LARGE SCALE GENOMIC DNA]</scope>
    <source>
        <strain evidence="3 4">DSM 45612</strain>
    </source>
</reference>
<dbReference type="EMBL" id="SHLD01000001">
    <property type="protein sequence ID" value="RZU76281.1"/>
    <property type="molecule type" value="Genomic_DNA"/>
</dbReference>